<dbReference type="RefSeq" id="WP_310912076.1">
    <property type="nucleotide sequence ID" value="NZ_JAVLVT010000003.1"/>
</dbReference>
<accession>A0ABU2H3Y3</accession>
<evidence type="ECO:0000256" key="7">
    <source>
        <dbReference type="SAM" id="Phobius"/>
    </source>
</evidence>
<dbReference type="EMBL" id="JAVLVT010000003">
    <property type="protein sequence ID" value="MDS1270011.1"/>
    <property type="molecule type" value="Genomic_DNA"/>
</dbReference>
<dbReference type="PROSITE" id="PS51462">
    <property type="entry name" value="NUDIX"/>
    <property type="match status" value="1"/>
</dbReference>
<keyword evidence="5" id="KW-0460">Magnesium</keyword>
<proteinExistence type="predicted"/>
<dbReference type="CDD" id="cd03426">
    <property type="entry name" value="NUDIX_CoAse_Nudt7"/>
    <property type="match status" value="1"/>
</dbReference>
<dbReference type="SUPFAM" id="SSF55811">
    <property type="entry name" value="Nudix"/>
    <property type="match status" value="1"/>
</dbReference>
<dbReference type="InterPro" id="IPR015797">
    <property type="entry name" value="NUDIX_hydrolase-like_dom_sf"/>
</dbReference>
<organism evidence="9 10">
    <name type="scientific">Lipingzhangella rawalii</name>
    <dbReference type="NCBI Taxonomy" id="2055835"/>
    <lineage>
        <taxon>Bacteria</taxon>
        <taxon>Bacillati</taxon>
        <taxon>Actinomycetota</taxon>
        <taxon>Actinomycetes</taxon>
        <taxon>Streptosporangiales</taxon>
        <taxon>Nocardiopsidaceae</taxon>
        <taxon>Lipingzhangella</taxon>
    </lineage>
</organism>
<comment type="cofactor">
    <cofactor evidence="1">
        <name>Mn(2+)</name>
        <dbReference type="ChEBI" id="CHEBI:29035"/>
    </cofactor>
</comment>
<dbReference type="EC" id="3.6.1.55" evidence="9"/>
<feature type="domain" description="Nudix hydrolase" evidence="8">
    <location>
        <begin position="36"/>
        <end position="176"/>
    </location>
</feature>
<reference evidence="10" key="1">
    <citation type="submission" date="2023-07" db="EMBL/GenBank/DDBJ databases">
        <title>Novel species in the genus Lipingzhangella isolated from Sambhar Salt Lake.</title>
        <authorList>
            <person name="Jiya N."/>
            <person name="Kajale S."/>
            <person name="Sharma A."/>
        </authorList>
    </citation>
    <scope>NUCLEOTIDE SEQUENCE [LARGE SCALE GENOMIC DNA]</scope>
    <source>
        <strain evidence="10">LS1_29</strain>
    </source>
</reference>
<gene>
    <name evidence="9" type="ORF">RIF23_06865</name>
</gene>
<dbReference type="PANTHER" id="PTHR12992:SF11">
    <property type="entry name" value="MITOCHONDRIAL COENZYME A DIPHOSPHATASE NUDT8"/>
    <property type="match status" value="1"/>
</dbReference>
<dbReference type="Gene3D" id="3.90.79.10">
    <property type="entry name" value="Nucleoside Triphosphate Pyrophosphohydrolase"/>
    <property type="match status" value="1"/>
</dbReference>
<keyword evidence="7" id="KW-0812">Transmembrane</keyword>
<keyword evidence="3" id="KW-0479">Metal-binding</keyword>
<keyword evidence="7" id="KW-1133">Transmembrane helix</keyword>
<comment type="caution">
    <text evidence="9">The sequence shown here is derived from an EMBL/GenBank/DDBJ whole genome shotgun (WGS) entry which is preliminary data.</text>
</comment>
<feature type="transmembrane region" description="Helical" evidence="7">
    <location>
        <begin position="179"/>
        <end position="199"/>
    </location>
</feature>
<keyword evidence="6" id="KW-0464">Manganese</keyword>
<evidence type="ECO:0000313" key="10">
    <source>
        <dbReference type="Proteomes" id="UP001250214"/>
    </source>
</evidence>
<dbReference type="GO" id="GO:0035539">
    <property type="term" value="F:8-oxo-7,8-dihydrodeoxyguanosine triphosphate pyrophosphatase activity"/>
    <property type="evidence" value="ECO:0007669"/>
    <property type="project" value="UniProtKB-EC"/>
</dbReference>
<sequence length="213" mass="22968">MRQEDVRAGAAPEWLREVAAAASSMSVPARMRPSATEGRPSAVLVLFGWQPVDDVDVLLIQKTAGLRRHAGQPAFPGGAQEPVDSGPVACALREAQEETGLNPSGIEVLDPLPELYLPHSGFRITPVLAWWHTPTPVRPADPGEVAAVSRVPLTELADNQVRVRHPDGSTGPGFRVRRMLVWGFTGVILRHLLVLGGWVPERVPDHAPLVTPP</sequence>
<evidence type="ECO:0000256" key="5">
    <source>
        <dbReference type="ARBA" id="ARBA00022842"/>
    </source>
</evidence>
<evidence type="ECO:0000256" key="4">
    <source>
        <dbReference type="ARBA" id="ARBA00022801"/>
    </source>
</evidence>
<keyword evidence="7" id="KW-0472">Membrane</keyword>
<dbReference type="PANTHER" id="PTHR12992">
    <property type="entry name" value="NUDIX HYDROLASE"/>
    <property type="match status" value="1"/>
</dbReference>
<protein>
    <submittedName>
        <fullName evidence="9">CoA pyrophosphatase</fullName>
        <ecNumber evidence="9">3.6.1.55</ecNumber>
    </submittedName>
</protein>
<evidence type="ECO:0000256" key="1">
    <source>
        <dbReference type="ARBA" id="ARBA00001936"/>
    </source>
</evidence>
<keyword evidence="10" id="KW-1185">Reference proteome</keyword>
<evidence type="ECO:0000313" key="9">
    <source>
        <dbReference type="EMBL" id="MDS1270011.1"/>
    </source>
</evidence>
<evidence type="ECO:0000256" key="2">
    <source>
        <dbReference type="ARBA" id="ARBA00001946"/>
    </source>
</evidence>
<dbReference type="InterPro" id="IPR000086">
    <property type="entry name" value="NUDIX_hydrolase_dom"/>
</dbReference>
<keyword evidence="4 9" id="KW-0378">Hydrolase</keyword>
<name>A0ABU2H3Y3_9ACTN</name>
<evidence type="ECO:0000256" key="6">
    <source>
        <dbReference type="ARBA" id="ARBA00023211"/>
    </source>
</evidence>
<dbReference type="Proteomes" id="UP001250214">
    <property type="component" value="Unassembled WGS sequence"/>
</dbReference>
<evidence type="ECO:0000259" key="8">
    <source>
        <dbReference type="PROSITE" id="PS51462"/>
    </source>
</evidence>
<dbReference type="Pfam" id="PF00293">
    <property type="entry name" value="NUDIX"/>
    <property type="match status" value="1"/>
</dbReference>
<evidence type="ECO:0000256" key="3">
    <source>
        <dbReference type="ARBA" id="ARBA00022723"/>
    </source>
</evidence>
<dbReference type="InterPro" id="IPR045121">
    <property type="entry name" value="CoAse"/>
</dbReference>
<comment type="cofactor">
    <cofactor evidence="2">
        <name>Mg(2+)</name>
        <dbReference type="ChEBI" id="CHEBI:18420"/>
    </cofactor>
</comment>